<dbReference type="RefSeq" id="WP_144451254.1">
    <property type="nucleotide sequence ID" value="NZ_VLKZ01000009.1"/>
</dbReference>
<proteinExistence type="predicted"/>
<dbReference type="OrthoDB" id="2883715at2"/>
<sequence length="83" mass="9487">MNITINRKRSVQEAGDLVTTKNNKIYAIICDVGEKYPYHLLCLETFTIVESYDALPTNQEIEEDVGDQLDGVYQHKDSHITLN</sequence>
<protein>
    <submittedName>
        <fullName evidence="1">Uncharacterized protein</fullName>
    </submittedName>
</protein>
<organism evidence="1 2">
    <name type="scientific">Halalkalibacter nanhaiisediminis</name>
    <dbReference type="NCBI Taxonomy" id="688079"/>
    <lineage>
        <taxon>Bacteria</taxon>
        <taxon>Bacillati</taxon>
        <taxon>Bacillota</taxon>
        <taxon>Bacilli</taxon>
        <taxon>Bacillales</taxon>
        <taxon>Bacillaceae</taxon>
        <taxon>Halalkalibacter</taxon>
    </lineage>
</organism>
<accession>A0A562QCI4</accession>
<keyword evidence="2" id="KW-1185">Reference proteome</keyword>
<comment type="caution">
    <text evidence="1">The sequence shown here is derived from an EMBL/GenBank/DDBJ whole genome shotgun (WGS) entry which is preliminary data.</text>
</comment>
<evidence type="ECO:0000313" key="1">
    <source>
        <dbReference type="EMBL" id="TWI54461.1"/>
    </source>
</evidence>
<name>A0A562QCI4_9BACI</name>
<dbReference type="Proteomes" id="UP000315711">
    <property type="component" value="Unassembled WGS sequence"/>
</dbReference>
<dbReference type="EMBL" id="VLKZ01000009">
    <property type="protein sequence ID" value="TWI54461.1"/>
    <property type="molecule type" value="Genomic_DNA"/>
</dbReference>
<dbReference type="AlphaFoldDB" id="A0A562QCI4"/>
<evidence type="ECO:0000313" key="2">
    <source>
        <dbReference type="Proteomes" id="UP000315711"/>
    </source>
</evidence>
<reference evidence="1 2" key="1">
    <citation type="journal article" date="2015" name="Stand. Genomic Sci.">
        <title>Genomic Encyclopedia of Bacterial and Archaeal Type Strains, Phase III: the genomes of soil and plant-associated and newly described type strains.</title>
        <authorList>
            <person name="Whitman W.B."/>
            <person name="Woyke T."/>
            <person name="Klenk H.P."/>
            <person name="Zhou Y."/>
            <person name="Lilburn T.G."/>
            <person name="Beck B.J."/>
            <person name="De Vos P."/>
            <person name="Vandamme P."/>
            <person name="Eisen J.A."/>
            <person name="Garrity G."/>
            <person name="Hugenholtz P."/>
            <person name="Kyrpides N.C."/>
        </authorList>
    </citation>
    <scope>NUCLEOTIDE SEQUENCE [LARGE SCALE GENOMIC DNA]</scope>
    <source>
        <strain evidence="1 2">CGMCC 1.10116</strain>
    </source>
</reference>
<gene>
    <name evidence="1" type="ORF">IQ10_03013</name>
</gene>